<name>A0ABV7Y7A5_9ACTN</name>
<protein>
    <submittedName>
        <fullName evidence="3">BBE domain-containing protein</fullName>
    </submittedName>
</protein>
<dbReference type="RefSeq" id="WP_205116934.1">
    <property type="nucleotide sequence ID" value="NZ_JAFBCM010000001.1"/>
</dbReference>
<proteinExistence type="predicted"/>
<dbReference type="InterPro" id="IPR012951">
    <property type="entry name" value="BBE"/>
</dbReference>
<dbReference type="Gene3D" id="3.30.465.10">
    <property type="match status" value="1"/>
</dbReference>
<sequence length="79" mass="9032">MAFAYRNSRFLLEHVQQTAPNVRTPGSTSRGSSAPVLRRGPDPDLDDPLTAYHGANKERLQTIKRRYDPDRFFDFPQAL</sequence>
<dbReference type="Proteomes" id="UP001595699">
    <property type="component" value="Unassembled WGS sequence"/>
</dbReference>
<organism evidence="3 4">
    <name type="scientific">Tenggerimyces flavus</name>
    <dbReference type="NCBI Taxonomy" id="1708749"/>
    <lineage>
        <taxon>Bacteria</taxon>
        <taxon>Bacillati</taxon>
        <taxon>Actinomycetota</taxon>
        <taxon>Actinomycetes</taxon>
        <taxon>Propionibacteriales</taxon>
        <taxon>Nocardioidaceae</taxon>
        <taxon>Tenggerimyces</taxon>
    </lineage>
</organism>
<dbReference type="InterPro" id="IPR016169">
    <property type="entry name" value="FAD-bd_PCMH_sub2"/>
</dbReference>
<dbReference type="Pfam" id="PF08031">
    <property type="entry name" value="BBE"/>
    <property type="match status" value="1"/>
</dbReference>
<evidence type="ECO:0000259" key="2">
    <source>
        <dbReference type="Pfam" id="PF08031"/>
    </source>
</evidence>
<feature type="domain" description="Berberine/berberine-like" evidence="2">
    <location>
        <begin position="41"/>
        <end position="78"/>
    </location>
</feature>
<evidence type="ECO:0000313" key="4">
    <source>
        <dbReference type="Proteomes" id="UP001595699"/>
    </source>
</evidence>
<feature type="region of interest" description="Disordered" evidence="1">
    <location>
        <begin position="16"/>
        <end position="46"/>
    </location>
</feature>
<comment type="caution">
    <text evidence="3">The sequence shown here is derived from an EMBL/GenBank/DDBJ whole genome shotgun (WGS) entry which is preliminary data.</text>
</comment>
<keyword evidence="4" id="KW-1185">Reference proteome</keyword>
<evidence type="ECO:0000256" key="1">
    <source>
        <dbReference type="SAM" id="MobiDB-lite"/>
    </source>
</evidence>
<reference evidence="4" key="1">
    <citation type="journal article" date="2019" name="Int. J. Syst. Evol. Microbiol.">
        <title>The Global Catalogue of Microorganisms (GCM) 10K type strain sequencing project: providing services to taxonomists for standard genome sequencing and annotation.</title>
        <authorList>
            <consortium name="The Broad Institute Genomics Platform"/>
            <consortium name="The Broad Institute Genome Sequencing Center for Infectious Disease"/>
            <person name="Wu L."/>
            <person name="Ma J."/>
        </authorList>
    </citation>
    <scope>NUCLEOTIDE SEQUENCE [LARGE SCALE GENOMIC DNA]</scope>
    <source>
        <strain evidence="4">CGMCC 4.7241</strain>
    </source>
</reference>
<gene>
    <name evidence="3" type="ORF">ACFOUW_07545</name>
</gene>
<evidence type="ECO:0000313" key="3">
    <source>
        <dbReference type="EMBL" id="MFC3760687.1"/>
    </source>
</evidence>
<accession>A0ABV7Y7A5</accession>
<feature type="compositionally biased region" description="Polar residues" evidence="1">
    <location>
        <begin position="16"/>
        <end position="32"/>
    </location>
</feature>
<dbReference type="EMBL" id="JBHRZH010000006">
    <property type="protein sequence ID" value="MFC3760687.1"/>
    <property type="molecule type" value="Genomic_DNA"/>
</dbReference>